<evidence type="ECO:0000313" key="4">
    <source>
        <dbReference type="Proteomes" id="UP000641954"/>
    </source>
</evidence>
<evidence type="ECO:0000313" key="3">
    <source>
        <dbReference type="EMBL" id="MBD2546864.1"/>
    </source>
</evidence>
<name>A0ABR8EJ05_9CYAN</name>
<keyword evidence="2" id="KW-0472">Membrane</keyword>
<accession>A0ABR8EJ05</accession>
<comment type="caution">
    <text evidence="3">The sequence shown here is derived from an EMBL/GenBank/DDBJ whole genome shotgun (WGS) entry which is preliminary data.</text>
</comment>
<organism evidence="3 4">
    <name type="scientific">Planktothricoides raciborskii FACHB-1370</name>
    <dbReference type="NCBI Taxonomy" id="2949576"/>
    <lineage>
        <taxon>Bacteria</taxon>
        <taxon>Bacillati</taxon>
        <taxon>Cyanobacteriota</taxon>
        <taxon>Cyanophyceae</taxon>
        <taxon>Oscillatoriophycideae</taxon>
        <taxon>Oscillatoriales</taxon>
        <taxon>Oscillatoriaceae</taxon>
        <taxon>Planktothricoides</taxon>
    </lineage>
</organism>
<feature type="transmembrane region" description="Helical" evidence="2">
    <location>
        <begin position="73"/>
        <end position="95"/>
    </location>
</feature>
<protein>
    <submittedName>
        <fullName evidence="3">Uncharacterized protein</fullName>
    </submittedName>
</protein>
<keyword evidence="4" id="KW-1185">Reference proteome</keyword>
<evidence type="ECO:0000256" key="1">
    <source>
        <dbReference type="SAM" id="MobiDB-lite"/>
    </source>
</evidence>
<dbReference type="EMBL" id="JACJSK010000050">
    <property type="protein sequence ID" value="MBD2546864.1"/>
    <property type="molecule type" value="Genomic_DNA"/>
</dbReference>
<proteinExistence type="predicted"/>
<keyword evidence="2" id="KW-0812">Transmembrane</keyword>
<dbReference type="RefSeq" id="WP_054469734.1">
    <property type="nucleotide sequence ID" value="NZ_JACJSK010000050.1"/>
</dbReference>
<evidence type="ECO:0000256" key="2">
    <source>
        <dbReference type="SAM" id="Phobius"/>
    </source>
</evidence>
<dbReference type="Proteomes" id="UP000641954">
    <property type="component" value="Unassembled WGS sequence"/>
</dbReference>
<sequence length="144" mass="15961">MRDFGQETAPLFLRQIKADLGYFQHGTDLINTAIASIRGIVEIDQTEGDRHREKTEKEGRQEQEKDNQKLQDLIQSVGVGIAAGAIVASSSGLITQPWYLPNAKKVELSLLPHPFFIALIFSALCSVGALWIATKVISNRREKS</sequence>
<feature type="compositionally biased region" description="Basic and acidic residues" evidence="1">
    <location>
        <begin position="47"/>
        <end position="67"/>
    </location>
</feature>
<gene>
    <name evidence="3" type="ORF">H6G72_24125</name>
</gene>
<feature type="region of interest" description="Disordered" evidence="1">
    <location>
        <begin position="45"/>
        <end position="67"/>
    </location>
</feature>
<keyword evidence="2" id="KW-1133">Transmembrane helix</keyword>
<feature type="transmembrane region" description="Helical" evidence="2">
    <location>
        <begin position="115"/>
        <end position="134"/>
    </location>
</feature>
<reference evidence="3 4" key="1">
    <citation type="journal article" date="2020" name="ISME J.">
        <title>Comparative genomics reveals insights into cyanobacterial evolution and habitat adaptation.</title>
        <authorList>
            <person name="Chen M.Y."/>
            <person name="Teng W.K."/>
            <person name="Zhao L."/>
            <person name="Hu C.X."/>
            <person name="Zhou Y.K."/>
            <person name="Han B.P."/>
            <person name="Song L.R."/>
            <person name="Shu W.S."/>
        </authorList>
    </citation>
    <scope>NUCLEOTIDE SEQUENCE [LARGE SCALE GENOMIC DNA]</scope>
    <source>
        <strain evidence="3 4">FACHB-1370</strain>
    </source>
</reference>